<dbReference type="GO" id="GO:0008270">
    <property type="term" value="F:zinc ion binding"/>
    <property type="evidence" value="ECO:0007669"/>
    <property type="project" value="InterPro"/>
</dbReference>
<evidence type="ECO:0000259" key="1">
    <source>
        <dbReference type="PROSITE" id="PS50191"/>
    </source>
</evidence>
<dbReference type="GO" id="GO:1902936">
    <property type="term" value="F:phosphatidylinositol bisphosphate binding"/>
    <property type="evidence" value="ECO:0007669"/>
    <property type="project" value="TreeGrafter"/>
</dbReference>
<dbReference type="SMART" id="SM01100">
    <property type="entry name" value="CRAL_TRIO_N"/>
    <property type="match status" value="2"/>
</dbReference>
<dbReference type="InterPro" id="IPR011074">
    <property type="entry name" value="CRAL/TRIO_N_dom"/>
</dbReference>
<dbReference type="SUPFAM" id="SSF52087">
    <property type="entry name" value="CRAL/TRIO domain"/>
    <property type="match status" value="2"/>
</dbReference>
<feature type="domain" description="CRAL-TRIO" evidence="1">
    <location>
        <begin position="619"/>
        <end position="774"/>
    </location>
</feature>
<dbReference type="SUPFAM" id="SSF46938">
    <property type="entry name" value="CRAL/TRIO N-terminal domain"/>
    <property type="match status" value="1"/>
</dbReference>
<name>A0A7R9AYY8_TIMSH</name>
<sequence length="774" mass="88852">MAEPKLHVRTDDLFMMKYLRCADLDPHRAFQRLLATNTPMQHLLEKNQGPLDLWSDMSARSCVMSRIFYIPQSTWDRSKFYVFSSLKKDPLTSSEFEIIYKKGRARIADSIGNLKVKTIDKAVSGLVRNMKQYYKLKANCKDWFASTSPREQKEVLEQHITTMLRERDSNGRRVLICKLANADPGKVTPYQWAHTDDLWLETALDEEETQKNGISIIVDAGNIPWKFLKFANPFNATFVGRKSDALPIRHIEHHVVNTSFFMNALIALVFPFLSNRTKESIHFHYQDRASLHKFINPEILPEEYGGKVPKIEYEEQEKYLHEKEDVLLAVELNTTSALANYATEACLDDVDLINVKKVKYLGHIQGQSGVQNQNRNFKASKRLYKCNYCKKLGHKAADCWTKMANEKQVSMASEQTHAAAEEIVTLTSSSVSTLCAKLTRRDDVWCVDSGATTHMCRDKNSFLELTPTISQKDTITMPADNLFPGLVLPGETPESLLAASEEYFTGVQMVPSSGAHKNIVEEVSMAQQVKKERHLSAEWVQRASEELNEKPEKVHDDINTLRSMIVAETNLHVPADDAFLLRFLRARKFNCTKAFHMLQRYYVMKLRCPELFKIPRPSEKKYILEMQAQNMLEDRDSFGRRVYIFRVEKCDAANVSIEDVFRTNVLALEQVVDEPETQIAGLTVIVDMNGFGIQHAKFLSPYYARRTVEVIQIYFHGRELSSLHAFISPEILPEEYGGKRPCFDNKSWRMALLANEDKLIELETYGYKVDQESS</sequence>
<organism evidence="2">
    <name type="scientific">Timema shepardi</name>
    <name type="common">Walking stick</name>
    <dbReference type="NCBI Taxonomy" id="629360"/>
    <lineage>
        <taxon>Eukaryota</taxon>
        <taxon>Metazoa</taxon>
        <taxon>Ecdysozoa</taxon>
        <taxon>Arthropoda</taxon>
        <taxon>Hexapoda</taxon>
        <taxon>Insecta</taxon>
        <taxon>Pterygota</taxon>
        <taxon>Neoptera</taxon>
        <taxon>Polyneoptera</taxon>
        <taxon>Phasmatodea</taxon>
        <taxon>Timematodea</taxon>
        <taxon>Timematoidea</taxon>
        <taxon>Timematidae</taxon>
        <taxon>Timema</taxon>
    </lineage>
</organism>
<dbReference type="Gene3D" id="3.40.525.10">
    <property type="entry name" value="CRAL-TRIO lipid binding domain"/>
    <property type="match status" value="3"/>
</dbReference>
<dbReference type="SMART" id="SM00516">
    <property type="entry name" value="SEC14"/>
    <property type="match status" value="2"/>
</dbReference>
<dbReference type="PRINTS" id="PR00180">
    <property type="entry name" value="CRETINALDHBP"/>
</dbReference>
<dbReference type="Gene3D" id="1.20.5.1200">
    <property type="entry name" value="Alpha-tocopherol transfer"/>
    <property type="match status" value="1"/>
</dbReference>
<dbReference type="GO" id="GO:0016020">
    <property type="term" value="C:membrane"/>
    <property type="evidence" value="ECO:0007669"/>
    <property type="project" value="TreeGrafter"/>
</dbReference>
<dbReference type="Pfam" id="PF00650">
    <property type="entry name" value="CRAL_TRIO"/>
    <property type="match status" value="2"/>
</dbReference>
<dbReference type="PANTHER" id="PTHR10174">
    <property type="entry name" value="ALPHA-TOCOPHEROL TRANSFER PROTEIN-RELATED"/>
    <property type="match status" value="1"/>
</dbReference>
<dbReference type="SUPFAM" id="SSF57756">
    <property type="entry name" value="Retrovirus zinc finger-like domains"/>
    <property type="match status" value="1"/>
</dbReference>
<feature type="domain" description="CRAL-TRIO" evidence="1">
    <location>
        <begin position="152"/>
        <end position="312"/>
    </location>
</feature>
<dbReference type="PANTHER" id="PTHR10174:SF130">
    <property type="entry name" value="ALPHA-TOCOPHEROL TRANSFER PROTEIN-LIKE"/>
    <property type="match status" value="1"/>
</dbReference>
<evidence type="ECO:0000313" key="2">
    <source>
        <dbReference type="EMBL" id="CAD7262101.1"/>
    </source>
</evidence>
<dbReference type="InterPro" id="IPR001251">
    <property type="entry name" value="CRAL-TRIO_dom"/>
</dbReference>
<accession>A0A7R9AYY8</accession>
<dbReference type="InterPro" id="IPR036875">
    <property type="entry name" value="Znf_CCHC_sf"/>
</dbReference>
<dbReference type="EMBL" id="OC002604">
    <property type="protein sequence ID" value="CAD7262101.1"/>
    <property type="molecule type" value="Genomic_DNA"/>
</dbReference>
<reference evidence="2" key="1">
    <citation type="submission" date="2020-11" db="EMBL/GenBank/DDBJ databases">
        <authorList>
            <person name="Tran Van P."/>
        </authorList>
    </citation>
    <scope>NUCLEOTIDE SEQUENCE</scope>
</reference>
<dbReference type="InterPro" id="IPR036865">
    <property type="entry name" value="CRAL-TRIO_dom_sf"/>
</dbReference>
<dbReference type="GO" id="GO:0003676">
    <property type="term" value="F:nucleic acid binding"/>
    <property type="evidence" value="ECO:0007669"/>
    <property type="project" value="InterPro"/>
</dbReference>
<dbReference type="InterPro" id="IPR036273">
    <property type="entry name" value="CRAL/TRIO_N_dom_sf"/>
</dbReference>
<dbReference type="Gene3D" id="1.10.8.20">
    <property type="entry name" value="N-terminal domain of phosphatidylinositol transfer protein sec14p"/>
    <property type="match status" value="1"/>
</dbReference>
<dbReference type="AlphaFoldDB" id="A0A7R9AYY8"/>
<dbReference type="Pfam" id="PF03765">
    <property type="entry name" value="CRAL_TRIO_N"/>
    <property type="match status" value="1"/>
</dbReference>
<protein>
    <recommendedName>
        <fullName evidence="1">CRAL-TRIO domain-containing protein</fullName>
    </recommendedName>
</protein>
<dbReference type="CDD" id="cd00170">
    <property type="entry name" value="SEC14"/>
    <property type="match status" value="2"/>
</dbReference>
<proteinExistence type="predicted"/>
<gene>
    <name evidence="2" type="ORF">TSIB3V08_LOCUS6219</name>
</gene>
<dbReference type="PROSITE" id="PS50191">
    <property type="entry name" value="CRAL_TRIO"/>
    <property type="match status" value="2"/>
</dbReference>